<evidence type="ECO:0000259" key="2">
    <source>
        <dbReference type="PROSITE" id="PS51737"/>
    </source>
</evidence>
<accession>A0AAX1KIW2</accession>
<evidence type="ECO:0000259" key="1">
    <source>
        <dbReference type="PROSITE" id="PS51736"/>
    </source>
</evidence>
<dbReference type="EMBL" id="CP065315">
    <property type="protein sequence ID" value="QQR05871.1"/>
    <property type="molecule type" value="Genomic_DNA"/>
</dbReference>
<dbReference type="RefSeq" id="WP_065533982.1">
    <property type="nucleotide sequence ID" value="NZ_CP015406.2"/>
</dbReference>
<dbReference type="InterPro" id="IPR036162">
    <property type="entry name" value="Resolvase-like_N_sf"/>
</dbReference>
<dbReference type="Gene3D" id="3.90.1750.20">
    <property type="entry name" value="Putative Large Serine Recombinase, Chain B, Domain 2"/>
    <property type="match status" value="1"/>
</dbReference>
<dbReference type="PANTHER" id="PTHR30461:SF23">
    <property type="entry name" value="DNA RECOMBINASE-RELATED"/>
    <property type="match status" value="1"/>
</dbReference>
<dbReference type="AlphaFoldDB" id="A0AAX1KIW2"/>
<protein>
    <submittedName>
        <fullName evidence="3">Recombinase family protein</fullName>
    </submittedName>
</protein>
<dbReference type="InterPro" id="IPR038109">
    <property type="entry name" value="DNA_bind_recomb_sf"/>
</dbReference>
<proteinExistence type="predicted"/>
<dbReference type="KEGG" id="fpla:A4U99_02755"/>
<dbReference type="Gene3D" id="3.40.50.1390">
    <property type="entry name" value="Resolvase, N-terminal catalytic domain"/>
    <property type="match status" value="1"/>
</dbReference>
<dbReference type="Pfam" id="PF13408">
    <property type="entry name" value="Zn_ribbon_recom"/>
    <property type="match status" value="1"/>
</dbReference>
<feature type="domain" description="Recombinase" evidence="2">
    <location>
        <begin position="117"/>
        <end position="244"/>
    </location>
</feature>
<dbReference type="GO" id="GO:0000150">
    <property type="term" value="F:DNA strand exchange activity"/>
    <property type="evidence" value="ECO:0007669"/>
    <property type="project" value="InterPro"/>
</dbReference>
<evidence type="ECO:0000313" key="4">
    <source>
        <dbReference type="Proteomes" id="UP000595792"/>
    </source>
</evidence>
<dbReference type="SUPFAM" id="SSF53041">
    <property type="entry name" value="Resolvase-like"/>
    <property type="match status" value="1"/>
</dbReference>
<dbReference type="InterPro" id="IPR025827">
    <property type="entry name" value="Zn_ribbon_recom_dom"/>
</dbReference>
<dbReference type="Pfam" id="PF00239">
    <property type="entry name" value="Resolvase"/>
    <property type="match status" value="1"/>
</dbReference>
<dbReference type="Proteomes" id="UP000595792">
    <property type="component" value="Chromosome"/>
</dbReference>
<dbReference type="PROSITE" id="PS51737">
    <property type="entry name" value="RECOMBINASE_DNA_BIND"/>
    <property type="match status" value="1"/>
</dbReference>
<dbReference type="InterPro" id="IPR011109">
    <property type="entry name" value="DNA_bind_recombinase_dom"/>
</dbReference>
<dbReference type="InterPro" id="IPR006119">
    <property type="entry name" value="Resolv_N"/>
</dbReference>
<evidence type="ECO:0000313" key="3">
    <source>
        <dbReference type="EMBL" id="QQR05871.1"/>
    </source>
</evidence>
<dbReference type="PROSITE" id="PS51736">
    <property type="entry name" value="RECOMBINASES_3"/>
    <property type="match status" value="1"/>
</dbReference>
<gene>
    <name evidence="3" type="ORF">I5Q84_18405</name>
</gene>
<dbReference type="CDD" id="cd00338">
    <property type="entry name" value="Ser_Recombinase"/>
    <property type="match status" value="1"/>
</dbReference>
<dbReference type="Pfam" id="PF07508">
    <property type="entry name" value="Recombinase"/>
    <property type="match status" value="1"/>
</dbReference>
<sequence length="471" mass="51719">MTSGDEGLSGTTLRRPRFAELLRLARSGAVDLILTKEVSRFARNTVDALQVTRRLREQGVGVIFLSDGIDTRDNDGEFRLTIMASVAQEESRKISERTRWGQLQAMRRGVAFGNDTVYGYALRGGALTIRPEQAEVVREVYRKCLEEGKGAHTIARELTEAGVAPPLRADGAWSPAMILRLLHNEKYCGDLLQKKYRTVDHLTHRKVVNHGAEEQFRLENHHPAIVSRAQFAAVQAELARRAELAGERSRFSARYWYSGKLVCGACGGRLTAKRTRRPDGREYLRFVCRGRGTGCAMRAVPGDVLTACVRHVLGEVGLPLGAMAAEVLASARPAGAECGAAALRQALRRQEARRARALDAFLDGTLSREELAALTARSEAERSRLARRLADLEMAGAERPERRAALLDWLAGELAGGEAVLDAAVKRVTVQADALLVELEELPLCFRVRAQAGGRGAARRVEVTECTPLPR</sequence>
<name>A0AAX1KIW2_FLAPL</name>
<reference evidence="3 4" key="1">
    <citation type="submission" date="2020-11" db="EMBL/GenBank/DDBJ databases">
        <title>Closed and high quality bacterial genomes of the OMM12 community.</title>
        <authorList>
            <person name="Marbouty M."/>
            <person name="Lamy-Besnier Q."/>
            <person name="Debarbieux L."/>
            <person name="Koszul R."/>
        </authorList>
    </citation>
    <scope>NUCLEOTIDE SEQUENCE [LARGE SCALE GENOMIC DNA]</scope>
    <source>
        <strain evidence="3 4">YL31</strain>
    </source>
</reference>
<organism evidence="3 4">
    <name type="scientific">Flavonifractor plautii</name>
    <name type="common">Fusobacterium plautii</name>
    <dbReference type="NCBI Taxonomy" id="292800"/>
    <lineage>
        <taxon>Bacteria</taxon>
        <taxon>Bacillati</taxon>
        <taxon>Bacillota</taxon>
        <taxon>Clostridia</taxon>
        <taxon>Eubacteriales</taxon>
        <taxon>Oscillospiraceae</taxon>
        <taxon>Flavonifractor</taxon>
    </lineage>
</organism>
<dbReference type="SMART" id="SM00857">
    <property type="entry name" value="Resolvase"/>
    <property type="match status" value="1"/>
</dbReference>
<feature type="domain" description="Resolvase/invertase-type recombinase catalytic" evidence="1">
    <location>
        <begin position="1"/>
        <end position="109"/>
    </location>
</feature>
<dbReference type="GO" id="GO:0003677">
    <property type="term" value="F:DNA binding"/>
    <property type="evidence" value="ECO:0007669"/>
    <property type="project" value="InterPro"/>
</dbReference>
<dbReference type="InterPro" id="IPR050639">
    <property type="entry name" value="SSR_resolvase"/>
</dbReference>
<dbReference type="PANTHER" id="PTHR30461">
    <property type="entry name" value="DNA-INVERTASE FROM LAMBDOID PROPHAGE"/>
    <property type="match status" value="1"/>
</dbReference>